<gene>
    <name evidence="2" type="ORF">SAMN05661093_02421</name>
</gene>
<keyword evidence="1" id="KW-1133">Transmembrane helix</keyword>
<organism evidence="2 3">
    <name type="scientific">Kibdelosporangium aridum</name>
    <dbReference type="NCBI Taxonomy" id="2030"/>
    <lineage>
        <taxon>Bacteria</taxon>
        <taxon>Bacillati</taxon>
        <taxon>Actinomycetota</taxon>
        <taxon>Actinomycetes</taxon>
        <taxon>Pseudonocardiales</taxon>
        <taxon>Pseudonocardiaceae</taxon>
        <taxon>Kibdelosporangium</taxon>
    </lineage>
</organism>
<accession>A0A1W2CSN2</accession>
<feature type="transmembrane region" description="Helical" evidence="1">
    <location>
        <begin position="31"/>
        <end position="48"/>
    </location>
</feature>
<keyword evidence="1" id="KW-0812">Transmembrane</keyword>
<evidence type="ECO:0000256" key="1">
    <source>
        <dbReference type="SAM" id="Phobius"/>
    </source>
</evidence>
<sequence>MPGCELRYTCLMVTKIVARAREVIVLAPKRTLIVVAVLVGVVILYVLGSEKQQQNGGTNNANAPATTACRVAVTADVLNVRAAPDAKSQIVGKFRLNAEADAEKTVQNGFRKLSEGRWVSNDYVKPLQGRDC</sequence>
<keyword evidence="1" id="KW-0472">Membrane</keyword>
<reference evidence="2 3" key="1">
    <citation type="submission" date="2017-04" db="EMBL/GenBank/DDBJ databases">
        <authorList>
            <person name="Afonso C.L."/>
            <person name="Miller P.J."/>
            <person name="Scott M.A."/>
            <person name="Spackman E."/>
            <person name="Goraichik I."/>
            <person name="Dimitrov K.M."/>
            <person name="Suarez D.L."/>
            <person name="Swayne D.E."/>
        </authorList>
    </citation>
    <scope>NUCLEOTIDE SEQUENCE [LARGE SCALE GENOMIC DNA]</scope>
    <source>
        <strain evidence="2 3">DSM 43828</strain>
    </source>
</reference>
<dbReference type="Gene3D" id="2.30.30.40">
    <property type="entry name" value="SH3 Domains"/>
    <property type="match status" value="1"/>
</dbReference>
<dbReference type="Proteomes" id="UP000192674">
    <property type="component" value="Unassembled WGS sequence"/>
</dbReference>
<evidence type="ECO:0000313" key="2">
    <source>
        <dbReference type="EMBL" id="SMC88223.1"/>
    </source>
</evidence>
<proteinExistence type="predicted"/>
<dbReference type="AlphaFoldDB" id="A0A1W2CSN2"/>
<name>A0A1W2CSN2_KIBAR</name>
<evidence type="ECO:0000313" key="3">
    <source>
        <dbReference type="Proteomes" id="UP000192674"/>
    </source>
</evidence>
<evidence type="ECO:0008006" key="4">
    <source>
        <dbReference type="Google" id="ProtNLM"/>
    </source>
</evidence>
<protein>
    <recommendedName>
        <fullName evidence="4">SH3 domain-containing protein</fullName>
    </recommendedName>
</protein>
<dbReference type="EMBL" id="FWXV01000002">
    <property type="protein sequence ID" value="SMC88223.1"/>
    <property type="molecule type" value="Genomic_DNA"/>
</dbReference>
<keyword evidence="3" id="KW-1185">Reference proteome</keyword>